<protein>
    <submittedName>
        <fullName evidence="3">WGS project CBME000000000 data, contig CS3487_c001056</fullName>
    </submittedName>
</protein>
<feature type="compositionally biased region" description="Polar residues" evidence="1">
    <location>
        <begin position="256"/>
        <end position="266"/>
    </location>
</feature>
<dbReference type="AlphaFoldDB" id="A0A096PCR9"/>
<feature type="region of interest" description="Disordered" evidence="1">
    <location>
        <begin position="20"/>
        <end position="42"/>
    </location>
</feature>
<feature type="compositionally biased region" description="Basic and acidic residues" evidence="1">
    <location>
        <begin position="237"/>
        <end position="255"/>
    </location>
</feature>
<comment type="caution">
    <text evidence="3">The sequence shown here is derived from an EMBL/GenBank/DDBJ whole genome shotgun (WGS) entry which is preliminary data.</text>
</comment>
<sequence length="305" mass="33557">MSLSQVLAITLCLATTGAHAKPLSTPSKVSSRQNPSPSSYPLDDACGNEWKYLNFDTNKDGDRAHLELLHDVICSGELRGIAAWGAFAASERQTSENVVYDLFFDTEEDTPAKVNDVLISIAGEVTEGSSAGPKVANMIIDNKDFGKSAGNSCENEGTLAYTQVDEDDDDREKIHFCDISYAKTVHAADIKCESLDKYPSTKMDTFSRVALHETTHYSTIGPESKLGEEIGDQFNEDGQRAYDPERAHGLQDPKQDNQPGKSENNADNYAWMSLDAIISNRCNMETTDGEKPWHSFFPDPPPKYA</sequence>
<evidence type="ECO:0000313" key="3">
    <source>
        <dbReference type="EMBL" id="CEG02860.1"/>
    </source>
</evidence>
<reference evidence="3" key="1">
    <citation type="submission" date="2013-05" db="EMBL/GenBank/DDBJ databases">
        <title>Draft genome sequences of six wheat associated Fusarium spp. isolates.</title>
        <authorList>
            <person name="Moolhuijzen P.M."/>
            <person name="Manners J.M."/>
            <person name="Wilcox S."/>
            <person name="Bellgard M.I."/>
            <person name="Gardiner D.M."/>
        </authorList>
    </citation>
    <scope>NUCLEOTIDE SEQUENCE</scope>
    <source>
        <strain evidence="3">CS3487</strain>
        <strain evidence="3">CS3487</strain>
    </source>
</reference>
<name>A0A096PCR9_FUSPS</name>
<gene>
    <name evidence="3" type="ORF">BN848_0069110</name>
</gene>
<feature type="signal peptide" evidence="2">
    <location>
        <begin position="1"/>
        <end position="20"/>
    </location>
</feature>
<feature type="region of interest" description="Disordered" evidence="1">
    <location>
        <begin position="235"/>
        <end position="266"/>
    </location>
</feature>
<organism evidence="3">
    <name type="scientific">Fusarium pseudograminearum CS3487</name>
    <dbReference type="NCBI Taxonomy" id="1318458"/>
    <lineage>
        <taxon>Eukaryota</taxon>
        <taxon>Fungi</taxon>
        <taxon>Dikarya</taxon>
        <taxon>Ascomycota</taxon>
        <taxon>Pezizomycotina</taxon>
        <taxon>Sordariomycetes</taxon>
        <taxon>Hypocreomycetidae</taxon>
        <taxon>Hypocreales</taxon>
        <taxon>Nectriaceae</taxon>
        <taxon>Fusarium</taxon>
    </lineage>
</organism>
<feature type="compositionally biased region" description="Polar residues" evidence="1">
    <location>
        <begin position="24"/>
        <end position="39"/>
    </location>
</feature>
<feature type="chain" id="PRO_5001929704" evidence="2">
    <location>
        <begin position="21"/>
        <end position="305"/>
    </location>
</feature>
<accession>A0A096PCR9</accession>
<keyword evidence="2" id="KW-0732">Signal</keyword>
<dbReference type="EMBL" id="CBME010001051">
    <property type="protein sequence ID" value="CEG02860.1"/>
    <property type="molecule type" value="Genomic_DNA"/>
</dbReference>
<dbReference type="GO" id="GO:0008237">
    <property type="term" value="F:metallopeptidase activity"/>
    <property type="evidence" value="ECO:0007669"/>
    <property type="project" value="InterPro"/>
</dbReference>
<dbReference type="InterPro" id="IPR024079">
    <property type="entry name" value="MetalloPept_cat_dom_sf"/>
</dbReference>
<dbReference type="SUPFAM" id="SSF55486">
    <property type="entry name" value="Metalloproteases ('zincins'), catalytic domain"/>
    <property type="match status" value="1"/>
</dbReference>
<evidence type="ECO:0000256" key="2">
    <source>
        <dbReference type="SAM" id="SignalP"/>
    </source>
</evidence>
<proteinExistence type="predicted"/>
<evidence type="ECO:0000256" key="1">
    <source>
        <dbReference type="SAM" id="MobiDB-lite"/>
    </source>
</evidence>
<dbReference type="Gene3D" id="3.40.390.10">
    <property type="entry name" value="Collagenase (Catalytic Domain)"/>
    <property type="match status" value="1"/>
</dbReference>